<evidence type="ECO:0000256" key="4">
    <source>
        <dbReference type="ARBA" id="ARBA00022741"/>
    </source>
</evidence>
<evidence type="ECO:0000313" key="10">
    <source>
        <dbReference type="EMBL" id="RST92387.1"/>
    </source>
</evidence>
<dbReference type="InterPro" id="IPR001977">
    <property type="entry name" value="Depp_CoAkinase"/>
</dbReference>
<comment type="function">
    <text evidence="8">Catalyzes the phosphorylation of the 3'-hydroxyl group of dephosphocoenzyme A to form coenzyme A.</text>
</comment>
<dbReference type="PANTHER" id="PTHR10695">
    <property type="entry name" value="DEPHOSPHO-COA KINASE-RELATED"/>
    <property type="match status" value="1"/>
</dbReference>
<evidence type="ECO:0000256" key="8">
    <source>
        <dbReference type="HAMAP-Rule" id="MF_00376"/>
    </source>
</evidence>
<dbReference type="RefSeq" id="WP_126781874.1">
    <property type="nucleotide sequence ID" value="NZ_CAUQJP010000036.1"/>
</dbReference>
<dbReference type="PROSITE" id="PS51219">
    <property type="entry name" value="DPCK"/>
    <property type="match status" value="1"/>
</dbReference>
<dbReference type="CDD" id="cd02022">
    <property type="entry name" value="DPCK"/>
    <property type="match status" value="1"/>
</dbReference>
<dbReference type="GO" id="GO:0004140">
    <property type="term" value="F:dephospho-CoA kinase activity"/>
    <property type="evidence" value="ECO:0007669"/>
    <property type="project" value="UniProtKB-UniRule"/>
</dbReference>
<dbReference type="UniPathway" id="UPA00241">
    <property type="reaction ID" value="UER00356"/>
</dbReference>
<dbReference type="NCBIfam" id="TIGR00152">
    <property type="entry name" value="dephospho-CoA kinase"/>
    <property type="match status" value="1"/>
</dbReference>
<keyword evidence="3 8" id="KW-0808">Transferase</keyword>
<reference evidence="10 11" key="1">
    <citation type="submission" date="2017-05" db="EMBL/GenBank/DDBJ databases">
        <title>Vagococcus spp. assemblies.</title>
        <authorList>
            <person name="Gulvik C.A."/>
        </authorList>
    </citation>
    <scope>NUCLEOTIDE SEQUENCE [LARGE SCALE GENOMIC DNA]</scope>
    <source>
        <strain evidence="10 11">NCFB 2777</strain>
    </source>
</reference>
<dbReference type="OrthoDB" id="9812943at2"/>
<keyword evidence="7 8" id="KW-0173">Coenzyme A biosynthesis</keyword>
<sequence length="203" mass="22283">MTFILGLTGGIATGKSTASRYFSSLNIPVVDSDVIAREVVEPGTIGLAKISEYFGESVLKATGELNRQVLGSIVFSDSDQRKALDTILFEELNQAISQQIAEWVAKDVPLVVVDVPLLYEAGYETKMTAVMVVYVPEGVQEERLMTRDNLSLAEAQKRIASQMPIAEKRQRGDIVIDNSGPISETERAIQAWLEKTNLYPTTS</sequence>
<comment type="catalytic activity">
    <reaction evidence="8">
        <text>3'-dephospho-CoA + ATP = ADP + CoA + H(+)</text>
        <dbReference type="Rhea" id="RHEA:18245"/>
        <dbReference type="ChEBI" id="CHEBI:15378"/>
        <dbReference type="ChEBI" id="CHEBI:30616"/>
        <dbReference type="ChEBI" id="CHEBI:57287"/>
        <dbReference type="ChEBI" id="CHEBI:57328"/>
        <dbReference type="ChEBI" id="CHEBI:456216"/>
        <dbReference type="EC" id="2.7.1.24"/>
    </reaction>
</comment>
<dbReference type="HAMAP" id="MF_00376">
    <property type="entry name" value="Dephospho_CoA_kinase"/>
    <property type="match status" value="1"/>
</dbReference>
<accession>A0A429ZFE0</accession>
<keyword evidence="2 8" id="KW-0963">Cytoplasm</keyword>
<dbReference type="InterPro" id="IPR027417">
    <property type="entry name" value="P-loop_NTPase"/>
</dbReference>
<evidence type="ECO:0000256" key="7">
    <source>
        <dbReference type="ARBA" id="ARBA00022993"/>
    </source>
</evidence>
<evidence type="ECO:0000313" key="11">
    <source>
        <dbReference type="Proteomes" id="UP000287239"/>
    </source>
</evidence>
<dbReference type="GeneID" id="98569285"/>
<proteinExistence type="inferred from homology"/>
<dbReference type="Pfam" id="PF01121">
    <property type="entry name" value="CoaE"/>
    <property type="match status" value="1"/>
</dbReference>
<name>A0A429ZFE0_9ENTE</name>
<comment type="similarity">
    <text evidence="1 8">Belongs to the CoaE family.</text>
</comment>
<organism evidence="10 11">
    <name type="scientific">Vagococcus salmoninarum</name>
    <dbReference type="NCBI Taxonomy" id="2739"/>
    <lineage>
        <taxon>Bacteria</taxon>
        <taxon>Bacillati</taxon>
        <taxon>Bacillota</taxon>
        <taxon>Bacilli</taxon>
        <taxon>Lactobacillales</taxon>
        <taxon>Enterococcaceae</taxon>
        <taxon>Vagococcus</taxon>
    </lineage>
</organism>
<dbReference type="GO" id="GO:0005524">
    <property type="term" value="F:ATP binding"/>
    <property type="evidence" value="ECO:0007669"/>
    <property type="project" value="UniProtKB-UniRule"/>
</dbReference>
<dbReference type="AlphaFoldDB" id="A0A429ZFE0"/>
<dbReference type="GO" id="GO:0015937">
    <property type="term" value="P:coenzyme A biosynthetic process"/>
    <property type="evidence" value="ECO:0007669"/>
    <property type="project" value="UniProtKB-UniRule"/>
</dbReference>
<keyword evidence="6 8" id="KW-0067">ATP-binding</keyword>
<gene>
    <name evidence="8" type="primary">coaE</name>
    <name evidence="10" type="ORF">CBF35_13115</name>
</gene>
<dbReference type="Proteomes" id="UP000287239">
    <property type="component" value="Unassembled WGS sequence"/>
</dbReference>
<protein>
    <recommendedName>
        <fullName evidence="8 9">Dephospho-CoA kinase</fullName>
        <ecNumber evidence="8 9">2.7.1.24</ecNumber>
    </recommendedName>
    <alternativeName>
        <fullName evidence="8">Dephosphocoenzyme A kinase</fullName>
    </alternativeName>
</protein>
<evidence type="ECO:0000256" key="5">
    <source>
        <dbReference type="ARBA" id="ARBA00022777"/>
    </source>
</evidence>
<keyword evidence="5 8" id="KW-0418">Kinase</keyword>
<evidence type="ECO:0000256" key="1">
    <source>
        <dbReference type="ARBA" id="ARBA00009018"/>
    </source>
</evidence>
<evidence type="ECO:0000256" key="9">
    <source>
        <dbReference type="NCBIfam" id="TIGR00152"/>
    </source>
</evidence>
<dbReference type="PANTHER" id="PTHR10695:SF46">
    <property type="entry name" value="BIFUNCTIONAL COENZYME A SYNTHASE-RELATED"/>
    <property type="match status" value="1"/>
</dbReference>
<comment type="pathway">
    <text evidence="8">Cofactor biosynthesis; coenzyme A biosynthesis; CoA from (R)-pantothenate: step 5/5.</text>
</comment>
<keyword evidence="4 8" id="KW-0547">Nucleotide-binding</keyword>
<comment type="subcellular location">
    <subcellularLocation>
        <location evidence="8">Cytoplasm</location>
    </subcellularLocation>
</comment>
<evidence type="ECO:0000256" key="6">
    <source>
        <dbReference type="ARBA" id="ARBA00022840"/>
    </source>
</evidence>
<dbReference type="EC" id="2.7.1.24" evidence="8 9"/>
<dbReference type="GO" id="GO:0005737">
    <property type="term" value="C:cytoplasm"/>
    <property type="evidence" value="ECO:0007669"/>
    <property type="project" value="UniProtKB-SubCell"/>
</dbReference>
<feature type="binding site" evidence="8">
    <location>
        <begin position="12"/>
        <end position="17"/>
    </location>
    <ligand>
        <name>ATP</name>
        <dbReference type="ChEBI" id="CHEBI:30616"/>
    </ligand>
</feature>
<dbReference type="FunFam" id="3.40.50.300:FF:000991">
    <property type="entry name" value="Dephospho-CoA kinase"/>
    <property type="match status" value="1"/>
</dbReference>
<dbReference type="EMBL" id="NGJU01000023">
    <property type="protein sequence ID" value="RST92387.1"/>
    <property type="molecule type" value="Genomic_DNA"/>
</dbReference>
<dbReference type="SUPFAM" id="SSF52540">
    <property type="entry name" value="P-loop containing nucleoside triphosphate hydrolases"/>
    <property type="match status" value="1"/>
</dbReference>
<keyword evidence="11" id="KW-1185">Reference proteome</keyword>
<evidence type="ECO:0000256" key="3">
    <source>
        <dbReference type="ARBA" id="ARBA00022679"/>
    </source>
</evidence>
<comment type="caution">
    <text evidence="10">The sequence shown here is derived from an EMBL/GenBank/DDBJ whole genome shotgun (WGS) entry which is preliminary data.</text>
</comment>
<evidence type="ECO:0000256" key="2">
    <source>
        <dbReference type="ARBA" id="ARBA00022490"/>
    </source>
</evidence>
<dbReference type="Gene3D" id="3.40.50.300">
    <property type="entry name" value="P-loop containing nucleotide triphosphate hydrolases"/>
    <property type="match status" value="1"/>
</dbReference>